<dbReference type="Pfam" id="PF13354">
    <property type="entry name" value="Beta-lactamase2"/>
    <property type="match status" value="1"/>
</dbReference>
<sequence>MRVRLSICLLVTALVGGWFLTPAADHVARAAGCVDEATGFDCDFAARLERVNAYLATRPGYTGLAVSDGWRNRVWRNEYADRKIYAASTAKLAIALDILMRRHRGEVRLSTNDWRWLYTSLVASNNGAANQLWRRYGGASMVARWQDYGMTDTGFVPGLARHWGAMKTTAADLRRLTRYVVREAPSDVRQYLIARMRGVAGNQQWGVWAAGSGWVRGNKNGWFRYRAGWVINSAGFVGRRQRYLVAVMADQRSRGSYASGVETTSQVNRMLFRGL</sequence>
<organism evidence="3 4">
    <name type="scientific">Cryptosporangium aurantiacum</name>
    <dbReference type="NCBI Taxonomy" id="134849"/>
    <lineage>
        <taxon>Bacteria</taxon>
        <taxon>Bacillati</taxon>
        <taxon>Actinomycetota</taxon>
        <taxon>Actinomycetes</taxon>
        <taxon>Cryptosporangiales</taxon>
        <taxon>Cryptosporangiaceae</taxon>
        <taxon>Cryptosporangium</taxon>
    </lineage>
</organism>
<evidence type="ECO:0000259" key="2">
    <source>
        <dbReference type="Pfam" id="PF13354"/>
    </source>
</evidence>
<dbReference type="OrthoDB" id="4561768at2"/>
<name>A0A1M7JG80_9ACTN</name>
<dbReference type="STRING" id="134849.SAMN05443668_101787"/>
<keyword evidence="4" id="KW-1185">Reference proteome</keyword>
<dbReference type="GO" id="GO:0008800">
    <property type="term" value="F:beta-lactamase activity"/>
    <property type="evidence" value="ECO:0007669"/>
    <property type="project" value="InterPro"/>
</dbReference>
<dbReference type="InterPro" id="IPR012338">
    <property type="entry name" value="Beta-lactam/transpept-like"/>
</dbReference>
<dbReference type="InterPro" id="IPR000871">
    <property type="entry name" value="Beta-lactam_class-A"/>
</dbReference>
<dbReference type="InterPro" id="IPR045155">
    <property type="entry name" value="Beta-lactam_cat"/>
</dbReference>
<reference evidence="3 4" key="1">
    <citation type="submission" date="2016-11" db="EMBL/GenBank/DDBJ databases">
        <authorList>
            <person name="Jaros S."/>
            <person name="Januszkiewicz K."/>
            <person name="Wedrychowicz H."/>
        </authorList>
    </citation>
    <scope>NUCLEOTIDE SEQUENCE [LARGE SCALE GENOMIC DNA]</scope>
    <source>
        <strain evidence="3 4">DSM 46144</strain>
    </source>
</reference>
<evidence type="ECO:0000256" key="1">
    <source>
        <dbReference type="SAM" id="SignalP"/>
    </source>
</evidence>
<keyword evidence="1" id="KW-0732">Signal</keyword>
<feature type="chain" id="PRO_5039453948" evidence="1">
    <location>
        <begin position="24"/>
        <end position="275"/>
    </location>
</feature>
<dbReference type="Gene3D" id="3.40.710.10">
    <property type="entry name" value="DD-peptidase/beta-lactamase superfamily"/>
    <property type="match status" value="1"/>
</dbReference>
<dbReference type="EMBL" id="FRCS01000001">
    <property type="protein sequence ID" value="SHM51956.1"/>
    <property type="molecule type" value="Genomic_DNA"/>
</dbReference>
<evidence type="ECO:0000313" key="4">
    <source>
        <dbReference type="Proteomes" id="UP000184440"/>
    </source>
</evidence>
<feature type="signal peptide" evidence="1">
    <location>
        <begin position="1"/>
        <end position="23"/>
    </location>
</feature>
<accession>A0A1M7JG80</accession>
<evidence type="ECO:0000313" key="3">
    <source>
        <dbReference type="EMBL" id="SHM51956.1"/>
    </source>
</evidence>
<dbReference type="GO" id="GO:0030655">
    <property type="term" value="P:beta-lactam antibiotic catabolic process"/>
    <property type="evidence" value="ECO:0007669"/>
    <property type="project" value="InterPro"/>
</dbReference>
<proteinExistence type="predicted"/>
<dbReference type="Proteomes" id="UP000184440">
    <property type="component" value="Unassembled WGS sequence"/>
</dbReference>
<dbReference type="RefSeq" id="WP_084740193.1">
    <property type="nucleotide sequence ID" value="NZ_FRCS01000001.1"/>
</dbReference>
<dbReference type="PANTHER" id="PTHR35333">
    <property type="entry name" value="BETA-LACTAMASE"/>
    <property type="match status" value="1"/>
</dbReference>
<dbReference type="GO" id="GO:0046677">
    <property type="term" value="P:response to antibiotic"/>
    <property type="evidence" value="ECO:0007669"/>
    <property type="project" value="InterPro"/>
</dbReference>
<dbReference type="SUPFAM" id="SSF56601">
    <property type="entry name" value="beta-lactamase/transpeptidase-like"/>
    <property type="match status" value="1"/>
</dbReference>
<protein>
    <submittedName>
        <fullName evidence="3">Beta-lactamase enzyme family protein</fullName>
    </submittedName>
</protein>
<gene>
    <name evidence="3" type="ORF">SAMN05443668_101787</name>
</gene>
<feature type="domain" description="Beta-lactamase class A catalytic" evidence="2">
    <location>
        <begin position="120"/>
        <end position="248"/>
    </location>
</feature>
<dbReference type="PANTHER" id="PTHR35333:SF3">
    <property type="entry name" value="BETA-LACTAMASE-TYPE TRANSPEPTIDASE FOLD CONTAINING PROTEIN"/>
    <property type="match status" value="1"/>
</dbReference>
<dbReference type="AlphaFoldDB" id="A0A1M7JG80"/>